<evidence type="ECO:0000313" key="4">
    <source>
        <dbReference type="EMBL" id="ETE56193.1"/>
    </source>
</evidence>
<keyword evidence="5" id="KW-1185">Reference proteome</keyword>
<sequence length="55" mass="6472">MEVAAYLSEKAHSVSVVELEEVPFRKSFGEKMFENNRVKFYMQTEVSELREQEGK</sequence>
<reference evidence="4 5" key="1">
    <citation type="journal article" date="2013" name="Proc. Natl. Acad. Sci. U.S.A.">
        <title>The king cobra genome reveals dynamic gene evolution and adaptation in the snake venom system.</title>
        <authorList>
            <person name="Vonk F.J."/>
            <person name="Casewell N.R."/>
            <person name="Henkel C.V."/>
            <person name="Heimberg A.M."/>
            <person name="Jansen H.J."/>
            <person name="McCleary R.J."/>
            <person name="Kerkkamp H.M."/>
            <person name="Vos R.A."/>
            <person name="Guerreiro I."/>
            <person name="Calvete J.J."/>
            <person name="Wuster W."/>
            <person name="Woods A.E."/>
            <person name="Logan J.M."/>
            <person name="Harrison R.A."/>
            <person name="Castoe T.A."/>
            <person name="de Koning A.P."/>
            <person name="Pollock D.D."/>
            <person name="Yandell M."/>
            <person name="Calderon D."/>
            <person name="Renjifo C."/>
            <person name="Currier R.B."/>
            <person name="Salgado D."/>
            <person name="Pla D."/>
            <person name="Sanz L."/>
            <person name="Hyder A.S."/>
            <person name="Ribeiro J.M."/>
            <person name="Arntzen J.W."/>
            <person name="van den Thillart G.E."/>
            <person name="Boetzer M."/>
            <person name="Pirovano W."/>
            <person name="Dirks R.P."/>
            <person name="Spaink H.P."/>
            <person name="Duboule D."/>
            <person name="McGlinn E."/>
            <person name="Kini R.M."/>
            <person name="Richardson M.K."/>
        </authorList>
    </citation>
    <scope>NUCLEOTIDE SEQUENCE</scope>
    <source>
        <tissue evidence="4">Blood</tissue>
    </source>
</reference>
<organism evidence="4 5">
    <name type="scientific">Ophiophagus hannah</name>
    <name type="common">King cobra</name>
    <name type="synonym">Naja hannah</name>
    <dbReference type="NCBI Taxonomy" id="8665"/>
    <lineage>
        <taxon>Eukaryota</taxon>
        <taxon>Metazoa</taxon>
        <taxon>Chordata</taxon>
        <taxon>Craniata</taxon>
        <taxon>Vertebrata</taxon>
        <taxon>Euteleostomi</taxon>
        <taxon>Lepidosauria</taxon>
        <taxon>Squamata</taxon>
        <taxon>Bifurcata</taxon>
        <taxon>Unidentata</taxon>
        <taxon>Episquamata</taxon>
        <taxon>Toxicofera</taxon>
        <taxon>Serpentes</taxon>
        <taxon>Colubroidea</taxon>
        <taxon>Elapidae</taxon>
        <taxon>Elapinae</taxon>
        <taxon>Ophiophagus</taxon>
    </lineage>
</organism>
<proteinExistence type="inferred from homology"/>
<dbReference type="Proteomes" id="UP000018936">
    <property type="component" value="Unassembled WGS sequence"/>
</dbReference>
<dbReference type="OrthoDB" id="432169at2759"/>
<comment type="similarity">
    <text evidence="1">Belongs to the flavin monoamine oxidase family. FIG1 subfamily.</text>
</comment>
<evidence type="ECO:0000256" key="1">
    <source>
        <dbReference type="ARBA" id="ARBA00005465"/>
    </source>
</evidence>
<dbReference type="EMBL" id="AZIM01035163">
    <property type="protein sequence ID" value="ETE56193.1"/>
    <property type="molecule type" value="Genomic_DNA"/>
</dbReference>
<evidence type="ECO:0000256" key="3">
    <source>
        <dbReference type="ARBA" id="ARBA00023180"/>
    </source>
</evidence>
<dbReference type="GO" id="GO:0001716">
    <property type="term" value="F:L-amino-acid oxidase activity"/>
    <property type="evidence" value="ECO:0007669"/>
    <property type="project" value="UniProtKB-EC"/>
</dbReference>
<evidence type="ECO:0000313" key="5">
    <source>
        <dbReference type="Proteomes" id="UP000018936"/>
    </source>
</evidence>
<evidence type="ECO:0000256" key="2">
    <source>
        <dbReference type="ARBA" id="ARBA00012806"/>
    </source>
</evidence>
<dbReference type="Gene3D" id="3.50.50.60">
    <property type="entry name" value="FAD/NAD(P)-binding domain"/>
    <property type="match status" value="1"/>
</dbReference>
<accession>V8N3F8</accession>
<feature type="non-terminal residue" evidence="4">
    <location>
        <position position="1"/>
    </location>
</feature>
<dbReference type="EC" id="1.4.3.2" evidence="2"/>
<dbReference type="SMR" id="V8N3F8"/>
<dbReference type="AlphaFoldDB" id="V8N3F8"/>
<dbReference type="InterPro" id="IPR036188">
    <property type="entry name" value="FAD/NAD-bd_sf"/>
</dbReference>
<feature type="non-terminal residue" evidence="4">
    <location>
        <position position="55"/>
    </location>
</feature>
<gene>
    <name evidence="4" type="ORF">L345_18096</name>
</gene>
<name>V8N3F8_OPHHA</name>
<keyword evidence="3" id="KW-0325">Glycoprotein</keyword>
<protein>
    <recommendedName>
        <fullName evidence="2">L-amino-acid oxidase</fullName>
        <ecNumber evidence="2">1.4.3.2</ecNumber>
    </recommendedName>
</protein>
<comment type="caution">
    <text evidence="4">The sequence shown here is derived from an EMBL/GenBank/DDBJ whole genome shotgun (WGS) entry which is preliminary data.</text>
</comment>